<gene>
    <name evidence="2" type="ORF">AVDCRST_MAG57-3713</name>
</gene>
<sequence>MSVALTAPSTTARRGGRHRIGTPSGVRCTDLPAVRERMQFSRTPAEHRRAFLRWLLPTAPSGRHTWGFLAGSGGRPRTAFAIILSL</sequence>
<dbReference type="EMBL" id="CADCTI010000299">
    <property type="protein sequence ID" value="CAA9279715.1"/>
    <property type="molecule type" value="Genomic_DNA"/>
</dbReference>
<proteinExistence type="predicted"/>
<name>A0A6J4JJM4_9ACTN</name>
<accession>A0A6J4JJM4</accession>
<dbReference type="AlphaFoldDB" id="A0A6J4JJM4"/>
<feature type="region of interest" description="Disordered" evidence="1">
    <location>
        <begin position="1"/>
        <end position="27"/>
    </location>
</feature>
<reference evidence="2" key="1">
    <citation type="submission" date="2020-02" db="EMBL/GenBank/DDBJ databases">
        <authorList>
            <person name="Meier V. D."/>
        </authorList>
    </citation>
    <scope>NUCLEOTIDE SEQUENCE</scope>
    <source>
        <strain evidence="2">AVDCRST_MAG57</strain>
    </source>
</reference>
<evidence type="ECO:0000313" key="2">
    <source>
        <dbReference type="EMBL" id="CAA9279715.1"/>
    </source>
</evidence>
<protein>
    <submittedName>
        <fullName evidence="2">Uncharacterized protein</fullName>
    </submittedName>
</protein>
<evidence type="ECO:0000256" key="1">
    <source>
        <dbReference type="SAM" id="MobiDB-lite"/>
    </source>
</evidence>
<organism evidence="2">
    <name type="scientific">uncultured Blastococcus sp</name>
    <dbReference type="NCBI Taxonomy" id="217144"/>
    <lineage>
        <taxon>Bacteria</taxon>
        <taxon>Bacillati</taxon>
        <taxon>Actinomycetota</taxon>
        <taxon>Actinomycetes</taxon>
        <taxon>Geodermatophilales</taxon>
        <taxon>Geodermatophilaceae</taxon>
        <taxon>Blastococcus</taxon>
        <taxon>environmental samples</taxon>
    </lineage>
</organism>